<accession>A0ABT6RI77</accession>
<reference evidence="1 2" key="1">
    <citation type="submission" date="2023-05" db="EMBL/GenBank/DDBJ databases">
        <title>Genome sequence of Pinibacter sp. MAH-24.</title>
        <authorList>
            <person name="Huq M.A."/>
        </authorList>
    </citation>
    <scope>NUCLEOTIDE SEQUENCE [LARGE SCALE GENOMIC DNA]</scope>
    <source>
        <strain evidence="1 2">MAH-24</strain>
    </source>
</reference>
<evidence type="ECO:0000313" key="2">
    <source>
        <dbReference type="Proteomes" id="UP001226434"/>
    </source>
</evidence>
<organism evidence="1 2">
    <name type="scientific">Pinibacter soli</name>
    <dbReference type="NCBI Taxonomy" id="3044211"/>
    <lineage>
        <taxon>Bacteria</taxon>
        <taxon>Pseudomonadati</taxon>
        <taxon>Bacteroidota</taxon>
        <taxon>Chitinophagia</taxon>
        <taxon>Chitinophagales</taxon>
        <taxon>Chitinophagaceae</taxon>
        <taxon>Pinibacter</taxon>
    </lineage>
</organism>
<sequence>MRVAVAKERPEDSVTKELKWWKNKAFVKELNRRCADWETGKDKGYTMEEIDASIEQLKAQS</sequence>
<keyword evidence="2" id="KW-1185">Reference proteome</keyword>
<dbReference type="RefSeq" id="WP_282335649.1">
    <property type="nucleotide sequence ID" value="NZ_JASBRG010000007.1"/>
</dbReference>
<dbReference type="Proteomes" id="UP001226434">
    <property type="component" value="Unassembled WGS sequence"/>
</dbReference>
<gene>
    <name evidence="1" type="ORF">QJ048_17230</name>
</gene>
<comment type="caution">
    <text evidence="1">The sequence shown here is derived from an EMBL/GenBank/DDBJ whole genome shotgun (WGS) entry which is preliminary data.</text>
</comment>
<proteinExistence type="predicted"/>
<protein>
    <submittedName>
        <fullName evidence="1">Uncharacterized protein</fullName>
    </submittedName>
</protein>
<evidence type="ECO:0000313" key="1">
    <source>
        <dbReference type="EMBL" id="MDI3321542.1"/>
    </source>
</evidence>
<dbReference type="EMBL" id="JASBRG010000007">
    <property type="protein sequence ID" value="MDI3321542.1"/>
    <property type="molecule type" value="Genomic_DNA"/>
</dbReference>
<name>A0ABT6RI77_9BACT</name>